<feature type="region of interest" description="Disordered" evidence="1">
    <location>
        <begin position="242"/>
        <end position="366"/>
    </location>
</feature>
<feature type="region of interest" description="Disordered" evidence="1">
    <location>
        <begin position="392"/>
        <end position="416"/>
    </location>
</feature>
<feature type="compositionally biased region" description="Polar residues" evidence="1">
    <location>
        <begin position="262"/>
        <end position="285"/>
    </location>
</feature>
<evidence type="ECO:0000313" key="3">
    <source>
        <dbReference type="Proteomes" id="UP000054359"/>
    </source>
</evidence>
<feature type="non-terminal residue" evidence="2">
    <location>
        <position position="416"/>
    </location>
</feature>
<dbReference type="AlphaFoldDB" id="A0A087TWR5"/>
<dbReference type="Proteomes" id="UP000054359">
    <property type="component" value="Unassembled WGS sequence"/>
</dbReference>
<dbReference type="Pfam" id="PF20168">
    <property type="entry name" value="PDS5"/>
    <property type="match status" value="1"/>
</dbReference>
<protein>
    <submittedName>
        <fullName evidence="2">Sister chromatid cohesion protein PDS5-like protein B-A</fullName>
    </submittedName>
</protein>
<keyword evidence="3" id="KW-1185">Reference proteome</keyword>
<dbReference type="EMBL" id="KK117100">
    <property type="protein sequence ID" value="KFM69554.1"/>
    <property type="molecule type" value="Genomic_DNA"/>
</dbReference>
<evidence type="ECO:0000256" key="1">
    <source>
        <dbReference type="SAM" id="MobiDB-lite"/>
    </source>
</evidence>
<proteinExistence type="predicted"/>
<evidence type="ECO:0000313" key="2">
    <source>
        <dbReference type="EMBL" id="KFM69554.1"/>
    </source>
</evidence>
<dbReference type="STRING" id="407821.A0A087TWR5"/>
<feature type="compositionally biased region" description="Low complexity" evidence="1">
    <location>
        <begin position="312"/>
        <end position="322"/>
    </location>
</feature>
<name>A0A087TWR5_STEMI</name>
<sequence length="416" mass="47443">MLLKLPLDFMAIFSLGGLEKTRELKAQFKQYLLSNINKRREYLKQNPLTTVKLYSYLPDYVLPYAIHLLAHDPAFKKYDDVPSLIKLKDCLWFLMEPLMKHENYSFSFFKRLLEGIKQTKDKQAPNDDIANLKLYAVSDLALSLVISKTTNFVVKEYPVEPNLPTKLFTEQDKTYCNLKTYLPQELIVNPPKKSGLELEMLFANARSNARKSMGNSDCIAIEGSTSSQPESLREEFEIDDPLGHEVPEENSHESQDMENHYNKSVLSSETENSQNSSVELKNTQSVVDVPNVAVPAVKRPRGRPRRQNTVPTTTATGSSSASVEPESEMCENTPPNSVDKRKTQSEGESQSEGEPESKRQRIEDDIEETRLKYQQYWEKHCPARMQTKLVDTSMCGQNKDIGRADKSSRSDEQDAR</sequence>
<reference evidence="2 3" key="1">
    <citation type="submission" date="2013-11" db="EMBL/GenBank/DDBJ databases">
        <title>Genome sequencing of Stegodyphus mimosarum.</title>
        <authorList>
            <person name="Bechsgaard J."/>
        </authorList>
    </citation>
    <scope>NUCLEOTIDE SEQUENCE [LARGE SCALE GENOMIC DNA]</scope>
</reference>
<feature type="compositionally biased region" description="Basic and acidic residues" evidence="1">
    <location>
        <begin position="400"/>
        <end position="416"/>
    </location>
</feature>
<feature type="compositionally biased region" description="Basic and acidic residues" evidence="1">
    <location>
        <begin position="355"/>
        <end position="366"/>
    </location>
</feature>
<organism evidence="2 3">
    <name type="scientific">Stegodyphus mimosarum</name>
    <name type="common">African social velvet spider</name>
    <dbReference type="NCBI Taxonomy" id="407821"/>
    <lineage>
        <taxon>Eukaryota</taxon>
        <taxon>Metazoa</taxon>
        <taxon>Ecdysozoa</taxon>
        <taxon>Arthropoda</taxon>
        <taxon>Chelicerata</taxon>
        <taxon>Arachnida</taxon>
        <taxon>Araneae</taxon>
        <taxon>Araneomorphae</taxon>
        <taxon>Entelegynae</taxon>
        <taxon>Eresoidea</taxon>
        <taxon>Eresidae</taxon>
        <taxon>Stegodyphus</taxon>
    </lineage>
</organism>
<feature type="compositionally biased region" description="Low complexity" evidence="1">
    <location>
        <begin position="286"/>
        <end position="297"/>
    </location>
</feature>
<dbReference type="OrthoDB" id="6416699at2759"/>
<accession>A0A087TWR5</accession>
<feature type="compositionally biased region" description="Basic and acidic residues" evidence="1">
    <location>
        <begin position="242"/>
        <end position="261"/>
    </location>
</feature>
<gene>
    <name evidence="2" type="ORF">X975_08404</name>
</gene>